<accession>A0A238JJA4</accession>
<dbReference type="GO" id="GO:0016757">
    <property type="term" value="F:glycosyltransferase activity"/>
    <property type="evidence" value="ECO:0007669"/>
    <property type="project" value="TreeGrafter"/>
</dbReference>
<dbReference type="Pfam" id="PF13704">
    <property type="entry name" value="Glyco_tranf_2_4"/>
    <property type="match status" value="2"/>
</dbReference>
<organism evidence="5 6">
    <name type="scientific">Octadecabacter ascidiaceicola</name>
    <dbReference type="NCBI Taxonomy" id="1655543"/>
    <lineage>
        <taxon>Bacteria</taxon>
        <taxon>Pseudomonadati</taxon>
        <taxon>Pseudomonadota</taxon>
        <taxon>Alphaproteobacteria</taxon>
        <taxon>Rhodobacterales</taxon>
        <taxon>Roseobacteraceae</taxon>
        <taxon>Octadecabacter</taxon>
    </lineage>
</organism>
<keyword evidence="2" id="KW-0812">Transmembrane</keyword>
<name>A0A238JJA4_9RHOB</name>
<evidence type="ECO:0000256" key="3">
    <source>
        <dbReference type="ARBA" id="ARBA00022989"/>
    </source>
</evidence>
<dbReference type="InterPro" id="IPR029044">
    <property type="entry name" value="Nucleotide-diphossugar_trans"/>
</dbReference>
<reference evidence="6" key="1">
    <citation type="submission" date="2017-05" db="EMBL/GenBank/DDBJ databases">
        <authorList>
            <person name="Rodrigo-Torres L."/>
            <person name="Arahal R. D."/>
            <person name="Lucena T."/>
        </authorList>
    </citation>
    <scope>NUCLEOTIDE SEQUENCE [LARGE SCALE GENOMIC DNA]</scope>
    <source>
        <strain evidence="6">CECT 8868</strain>
    </source>
</reference>
<feature type="compositionally biased region" description="Basic residues" evidence="4">
    <location>
        <begin position="852"/>
        <end position="867"/>
    </location>
</feature>
<feature type="region of interest" description="Disordered" evidence="4">
    <location>
        <begin position="388"/>
        <end position="421"/>
    </location>
</feature>
<keyword evidence="3" id="KW-0472">Membrane</keyword>
<dbReference type="PANTHER" id="PTHR21461">
    <property type="entry name" value="GLYCOSYLTRANSFERASE FAMILY 92 PROTEIN"/>
    <property type="match status" value="1"/>
</dbReference>
<dbReference type="GO" id="GO:0005737">
    <property type="term" value="C:cytoplasm"/>
    <property type="evidence" value="ECO:0007669"/>
    <property type="project" value="TreeGrafter"/>
</dbReference>
<protein>
    <recommendedName>
        <fullName evidence="7">Glycosyl transferase family 2</fullName>
    </recommendedName>
</protein>
<feature type="compositionally biased region" description="Basic and acidic residues" evidence="4">
    <location>
        <begin position="821"/>
        <end position="838"/>
    </location>
</feature>
<comment type="subcellular location">
    <subcellularLocation>
        <location evidence="1">Membrane</location>
        <topology evidence="1">Single-pass membrane protein</topology>
    </subcellularLocation>
</comment>
<dbReference type="PANTHER" id="PTHR21461:SF69">
    <property type="entry name" value="GLYCOSYLTRANSFERASE FAMILY 92 PROTEIN"/>
    <property type="match status" value="1"/>
</dbReference>
<evidence type="ECO:0000256" key="4">
    <source>
        <dbReference type="SAM" id="MobiDB-lite"/>
    </source>
</evidence>
<evidence type="ECO:0000313" key="5">
    <source>
        <dbReference type="EMBL" id="SMX30760.1"/>
    </source>
</evidence>
<dbReference type="AlphaFoldDB" id="A0A238JJA4"/>
<dbReference type="SUPFAM" id="SSF53448">
    <property type="entry name" value="Nucleotide-diphospho-sugar transferases"/>
    <property type="match status" value="2"/>
</dbReference>
<feature type="compositionally biased region" description="Basic and acidic residues" evidence="4">
    <location>
        <begin position="395"/>
        <end position="412"/>
    </location>
</feature>
<feature type="region of interest" description="Disordered" evidence="4">
    <location>
        <begin position="808"/>
        <end position="867"/>
    </location>
</feature>
<dbReference type="RefSeq" id="WP_245847952.1">
    <property type="nucleotide sequence ID" value="NZ_FXYD01000001.1"/>
</dbReference>
<dbReference type="Proteomes" id="UP000203464">
    <property type="component" value="Unassembled WGS sequence"/>
</dbReference>
<keyword evidence="3" id="KW-1133">Transmembrane helix</keyword>
<evidence type="ECO:0000256" key="1">
    <source>
        <dbReference type="ARBA" id="ARBA00004167"/>
    </source>
</evidence>
<evidence type="ECO:0008006" key="7">
    <source>
        <dbReference type="Google" id="ProtNLM"/>
    </source>
</evidence>
<gene>
    <name evidence="5" type="ORF">OCA8868_00015</name>
</gene>
<evidence type="ECO:0000256" key="2">
    <source>
        <dbReference type="ARBA" id="ARBA00022692"/>
    </source>
</evidence>
<sequence length="867" mass="97934">MAKHQYTILSMMKDEGHSLVEWVAYHKHIGFDNICVYTNNCGDGTDEMLIRLQELGWVQHFRNDVPEGKKPQPNALALAADNPEITDSDWVLTMDADEFVSIKCGDGMISDVMDRLPPQTDALAITWRFFGSSEVTPWNPGLVTETYTRGAPDRFRKGWGVKSMFKPREHIKFGIHRPTNKPGKIEQLGEDADILKHWVNGSGQPMPESFQQKGWRSTGRTLGYGLIELNHYAVKSYEAYLLRRLRGNVNNKEDKYNAGYFAIFDRNEEEHLNVQRHSKALHATIAEILKDPIMRDLQDKALEFHAGRVERLRSLGEYDPWLVELKKASAVEITGLDEVLFTQHLPKVWQEKIKEMQANGIPDGQIAKMVASSVGIKADDDERAAEVFDAARPTQRGDNRPTPEQKAKDKSPKLNAKVNPETAAPKYRTTILSMMKDEGHSLVEWVAYHKHIGFDNICVYTNNCNDGTDKMLMRLQELGHVQHFRNDVPEGKRPQMNALSLAGRNPEVMLSEWVLVMDADEFLTVKTGDGKINDLLEKMDPDAQAMAITWRFFGSSGVTDWNPGLVIENYNRSAEDGFRKGWGVKTMFKPYADIKLGIHRPSIRKLNHRPENAKALLDQLWLNGSGKPLPEEFSLSGWRSTRPTIGYELAEMNHYAVKSYEAYLLRRVRGNVNNKEDKYNAAYFAYFDRNEAKPGSIDRHIPAVRESVDEILSDPQMRQLQDEALEYHAGRVKMLRDNGEYDHWLSELKEASSIDVDNLKESVIFTQHLPKSAQAEVTRLKEAGVADDDIREFITSLRTASKGASRSNLIAQAKGDAVPEATKESEDDANARTSREEATASADALIAAVSKKNSRKPAKGSKLKAGK</sequence>
<proteinExistence type="predicted"/>
<dbReference type="GO" id="GO:0016020">
    <property type="term" value="C:membrane"/>
    <property type="evidence" value="ECO:0007669"/>
    <property type="project" value="UniProtKB-SubCell"/>
</dbReference>
<evidence type="ECO:0000313" key="6">
    <source>
        <dbReference type="Proteomes" id="UP000203464"/>
    </source>
</evidence>
<keyword evidence="6" id="KW-1185">Reference proteome</keyword>
<dbReference type="EMBL" id="FXYD01000001">
    <property type="protein sequence ID" value="SMX30760.1"/>
    <property type="molecule type" value="Genomic_DNA"/>
</dbReference>